<sequence length="129" mass="14372">MPEALIRKPSEEDLSEGTTVHLVSETWRGHLPYCSADLCKHTSGCSVNKSRLYCPLTSAELLIVNVTQLQRRCMYGELGWLTAANAPHVAKIRNTQPHRHSFHPGNIKEHGSSCLLVELFSLGSVCKEF</sequence>
<protein>
    <submittedName>
        <fullName evidence="1">Uncharacterized protein</fullName>
    </submittedName>
</protein>
<proteinExistence type="predicted"/>
<dbReference type="EMBL" id="JAHHUM010000633">
    <property type="protein sequence ID" value="KAK5618198.1"/>
    <property type="molecule type" value="Genomic_DNA"/>
</dbReference>
<dbReference type="AlphaFoldDB" id="A0AAV9SAS0"/>
<evidence type="ECO:0000313" key="2">
    <source>
        <dbReference type="Proteomes" id="UP001311232"/>
    </source>
</evidence>
<dbReference type="Proteomes" id="UP001311232">
    <property type="component" value="Unassembled WGS sequence"/>
</dbReference>
<organism evidence="1 2">
    <name type="scientific">Crenichthys baileyi</name>
    <name type="common">White River springfish</name>
    <dbReference type="NCBI Taxonomy" id="28760"/>
    <lineage>
        <taxon>Eukaryota</taxon>
        <taxon>Metazoa</taxon>
        <taxon>Chordata</taxon>
        <taxon>Craniata</taxon>
        <taxon>Vertebrata</taxon>
        <taxon>Euteleostomi</taxon>
        <taxon>Actinopterygii</taxon>
        <taxon>Neopterygii</taxon>
        <taxon>Teleostei</taxon>
        <taxon>Neoteleostei</taxon>
        <taxon>Acanthomorphata</taxon>
        <taxon>Ovalentaria</taxon>
        <taxon>Atherinomorphae</taxon>
        <taxon>Cyprinodontiformes</taxon>
        <taxon>Goodeidae</taxon>
        <taxon>Crenichthys</taxon>
    </lineage>
</organism>
<name>A0AAV9SAS0_9TELE</name>
<keyword evidence="2" id="KW-1185">Reference proteome</keyword>
<evidence type="ECO:0000313" key="1">
    <source>
        <dbReference type="EMBL" id="KAK5618198.1"/>
    </source>
</evidence>
<comment type="caution">
    <text evidence="1">The sequence shown here is derived from an EMBL/GenBank/DDBJ whole genome shotgun (WGS) entry which is preliminary data.</text>
</comment>
<reference evidence="1 2" key="1">
    <citation type="submission" date="2021-06" db="EMBL/GenBank/DDBJ databases">
        <authorList>
            <person name="Palmer J.M."/>
        </authorList>
    </citation>
    <scope>NUCLEOTIDE SEQUENCE [LARGE SCALE GENOMIC DNA]</scope>
    <source>
        <strain evidence="1 2">MEX-2019</strain>
        <tissue evidence="1">Muscle</tissue>
    </source>
</reference>
<gene>
    <name evidence="1" type="ORF">CRENBAI_020824</name>
</gene>
<accession>A0AAV9SAS0</accession>